<reference evidence="7 8" key="1">
    <citation type="submission" date="2016-11" db="EMBL/GenBank/DDBJ databases">
        <title>Description of two novel members of the family Erysipelotrichaceae: Ileibacterium lipovorans gen. nov., sp. nov. and Dubosiella newyorkensis, gen. nov., sp. nov.</title>
        <authorList>
            <person name="Cox L.M."/>
            <person name="Sohn J."/>
            <person name="Tyrrell K.L."/>
            <person name="Citron D.M."/>
            <person name="Lawson P.A."/>
            <person name="Patel N.B."/>
            <person name="Iizumi T."/>
            <person name="Perez-Perez G.I."/>
            <person name="Goldstein E.J."/>
            <person name="Blaser M.J."/>
        </authorList>
    </citation>
    <scope>NUCLEOTIDE SEQUENCE [LARGE SCALE GENOMIC DNA]</scope>
    <source>
        <strain evidence="7 8">NYU-BL-A4</strain>
    </source>
</reference>
<dbReference type="SMART" id="SM00871">
    <property type="entry name" value="AraC_E_bind"/>
    <property type="match status" value="1"/>
</dbReference>
<evidence type="ECO:0000256" key="5">
    <source>
        <dbReference type="SAM" id="Coils"/>
    </source>
</evidence>
<accession>A0A1U7NPT1</accession>
<proteinExistence type="predicted"/>
<dbReference type="PROSITE" id="PS00552">
    <property type="entry name" value="HTH_MERR_1"/>
    <property type="match status" value="1"/>
</dbReference>
<dbReference type="SUPFAM" id="SSF46955">
    <property type="entry name" value="Putative DNA-binding domain"/>
    <property type="match status" value="1"/>
</dbReference>
<organism evidence="7 8">
    <name type="scientific">Dubosiella newyorkensis</name>
    <dbReference type="NCBI Taxonomy" id="1862672"/>
    <lineage>
        <taxon>Bacteria</taxon>
        <taxon>Bacillati</taxon>
        <taxon>Bacillota</taxon>
        <taxon>Erysipelotrichia</taxon>
        <taxon>Erysipelotrichales</taxon>
        <taxon>Erysipelotrichaceae</taxon>
        <taxon>Dubosiella</taxon>
    </lineage>
</organism>
<keyword evidence="4" id="KW-0804">Transcription</keyword>
<dbReference type="PROSITE" id="PS50937">
    <property type="entry name" value="HTH_MERR_2"/>
    <property type="match status" value="1"/>
</dbReference>
<evidence type="ECO:0000256" key="2">
    <source>
        <dbReference type="ARBA" id="ARBA00023015"/>
    </source>
</evidence>
<dbReference type="Pfam" id="PF06445">
    <property type="entry name" value="GyrI-like"/>
    <property type="match status" value="1"/>
</dbReference>
<name>A0A1U7NPT1_9FIRM</name>
<dbReference type="InterPro" id="IPR011256">
    <property type="entry name" value="Reg_factor_effector_dom_sf"/>
</dbReference>
<feature type="domain" description="HTH merR-type" evidence="6">
    <location>
        <begin position="1"/>
        <end position="71"/>
    </location>
</feature>
<dbReference type="InterPro" id="IPR010499">
    <property type="entry name" value="AraC_E-bd"/>
</dbReference>
<dbReference type="GeneID" id="78274725"/>
<dbReference type="PANTHER" id="PTHR30204">
    <property type="entry name" value="REDOX-CYCLING DRUG-SENSING TRANSCRIPTIONAL ACTIVATOR SOXR"/>
    <property type="match status" value="1"/>
</dbReference>
<evidence type="ECO:0000256" key="3">
    <source>
        <dbReference type="ARBA" id="ARBA00023125"/>
    </source>
</evidence>
<dbReference type="Pfam" id="PF13411">
    <property type="entry name" value="MerR_1"/>
    <property type="match status" value="1"/>
</dbReference>
<keyword evidence="1" id="KW-0678">Repressor</keyword>
<keyword evidence="5" id="KW-0175">Coiled coil</keyword>
<dbReference type="EMBL" id="MPKA01000044">
    <property type="protein sequence ID" value="OLU47645.1"/>
    <property type="molecule type" value="Genomic_DNA"/>
</dbReference>
<dbReference type="RefSeq" id="WP_076340618.1">
    <property type="nucleotide sequence ID" value="NZ_CAJTMI010000001.1"/>
</dbReference>
<dbReference type="InterPro" id="IPR000551">
    <property type="entry name" value="MerR-type_HTH_dom"/>
</dbReference>
<keyword evidence="3" id="KW-0238">DNA-binding</keyword>
<dbReference type="GO" id="GO:0003677">
    <property type="term" value="F:DNA binding"/>
    <property type="evidence" value="ECO:0007669"/>
    <property type="project" value="UniProtKB-KW"/>
</dbReference>
<dbReference type="GO" id="GO:0003700">
    <property type="term" value="F:DNA-binding transcription factor activity"/>
    <property type="evidence" value="ECO:0007669"/>
    <property type="project" value="InterPro"/>
</dbReference>
<dbReference type="Gene3D" id="1.10.1660.10">
    <property type="match status" value="1"/>
</dbReference>
<dbReference type="InterPro" id="IPR047057">
    <property type="entry name" value="MerR_fam"/>
</dbReference>
<dbReference type="Gene3D" id="3.20.80.10">
    <property type="entry name" value="Regulatory factor, effector binding domain"/>
    <property type="match status" value="1"/>
</dbReference>
<dbReference type="Proteomes" id="UP000186705">
    <property type="component" value="Unassembled WGS sequence"/>
</dbReference>
<dbReference type="SUPFAM" id="SSF55136">
    <property type="entry name" value="Probable bacterial effector-binding domain"/>
    <property type="match status" value="1"/>
</dbReference>
<sequence>MIPIGKFSRICQVSVKTLRLYDQIGILKSAYIDANSSYRYYEPDQLDTMIFIQRYKRFGFSLEEIKSMLEDVNSNHIEKLIERKTALIQQKTDLEVTISELRILIECIERKENMIENILGNYEINIVEKQPISIYGLRQEMSVADFGAAYSRLFEDLYQKGIKDFGLTGSRYYDQEFDRNKSDVEVFVEVASEAANAKIQEGVMVHTTHKGAYATLQEAYAAIVKWMEQNGYEGVGAPFELYTKCGFNHYPVDEWETDIYFPAQKKI</sequence>
<evidence type="ECO:0000313" key="7">
    <source>
        <dbReference type="EMBL" id="OLU47645.1"/>
    </source>
</evidence>
<dbReference type="InterPro" id="IPR009061">
    <property type="entry name" value="DNA-bd_dom_put_sf"/>
</dbReference>
<evidence type="ECO:0000313" key="8">
    <source>
        <dbReference type="Proteomes" id="UP000186705"/>
    </source>
</evidence>
<dbReference type="STRING" id="1862672.BO225_02035"/>
<dbReference type="SMART" id="SM00422">
    <property type="entry name" value="HTH_MERR"/>
    <property type="match status" value="1"/>
</dbReference>
<evidence type="ECO:0000256" key="4">
    <source>
        <dbReference type="ARBA" id="ARBA00023163"/>
    </source>
</evidence>
<keyword evidence="8" id="KW-1185">Reference proteome</keyword>
<evidence type="ECO:0000256" key="1">
    <source>
        <dbReference type="ARBA" id="ARBA00022491"/>
    </source>
</evidence>
<dbReference type="InterPro" id="IPR029442">
    <property type="entry name" value="GyrI-like"/>
</dbReference>
<dbReference type="AlphaFoldDB" id="A0A1U7NPT1"/>
<gene>
    <name evidence="7" type="ORF">BO225_02035</name>
</gene>
<protein>
    <recommendedName>
        <fullName evidence="6">HTH merR-type domain-containing protein</fullName>
    </recommendedName>
</protein>
<dbReference type="OrthoDB" id="9773308at2"/>
<feature type="coiled-coil region" evidence="5">
    <location>
        <begin position="77"/>
        <end position="111"/>
    </location>
</feature>
<comment type="caution">
    <text evidence="7">The sequence shown here is derived from an EMBL/GenBank/DDBJ whole genome shotgun (WGS) entry which is preliminary data.</text>
</comment>
<dbReference type="PANTHER" id="PTHR30204:SF69">
    <property type="entry name" value="MERR-FAMILY TRANSCRIPTIONAL REGULATOR"/>
    <property type="match status" value="1"/>
</dbReference>
<keyword evidence="2" id="KW-0805">Transcription regulation</keyword>
<evidence type="ECO:0000259" key="6">
    <source>
        <dbReference type="PROSITE" id="PS50937"/>
    </source>
</evidence>